<evidence type="ECO:0000313" key="3">
    <source>
        <dbReference type="Proteomes" id="UP000244016"/>
    </source>
</evidence>
<name>A0A2T5G6G8_9BACL</name>
<protein>
    <submittedName>
        <fullName evidence="2">Uncharacterized protein</fullName>
    </submittedName>
</protein>
<feature type="region of interest" description="Disordered" evidence="1">
    <location>
        <begin position="47"/>
        <end position="66"/>
    </location>
</feature>
<dbReference type="EMBL" id="PEBW01000004">
    <property type="protein sequence ID" value="PTQ51769.1"/>
    <property type="molecule type" value="Genomic_DNA"/>
</dbReference>
<comment type="caution">
    <text evidence="2">The sequence shown here is derived from an EMBL/GenBank/DDBJ whole genome shotgun (WGS) entry which is preliminary data.</text>
</comment>
<dbReference type="Proteomes" id="UP000244016">
    <property type="component" value="Unassembled WGS sequence"/>
</dbReference>
<evidence type="ECO:0000313" key="2">
    <source>
        <dbReference type="EMBL" id="PTQ51769.1"/>
    </source>
</evidence>
<reference evidence="2 3" key="1">
    <citation type="submission" date="2017-08" db="EMBL/GenBank/DDBJ databases">
        <title>Burning lignite coal seam in the remote Altai Mountains harbors a hydrogen-driven thermophilic microbial community.</title>
        <authorList>
            <person name="Kadnikov V.V."/>
            <person name="Mardanov A.V."/>
            <person name="Ivasenko D."/>
            <person name="Beletsky A.V."/>
            <person name="Karnachuk O.V."/>
            <person name="Ravin N.V."/>
        </authorList>
    </citation>
    <scope>NUCLEOTIDE SEQUENCE [LARGE SCALE GENOMIC DNA]</scope>
    <source>
        <strain evidence="2">AL31</strain>
    </source>
</reference>
<proteinExistence type="predicted"/>
<feature type="region of interest" description="Disordered" evidence="1">
    <location>
        <begin position="82"/>
        <end position="146"/>
    </location>
</feature>
<gene>
    <name evidence="2" type="ORF">BLITH_1407</name>
</gene>
<accession>A0A2T5G6G8</accession>
<organism evidence="2 3">
    <name type="scientific">Brockia lithotrophica</name>
    <dbReference type="NCBI Taxonomy" id="933949"/>
    <lineage>
        <taxon>Bacteria</taxon>
        <taxon>Bacillati</taxon>
        <taxon>Bacillota</taxon>
        <taxon>Bacilli</taxon>
        <taxon>Bacillales</taxon>
        <taxon>Bacillales Family X. Incertae Sedis</taxon>
        <taxon>Brockia</taxon>
    </lineage>
</organism>
<evidence type="ECO:0000256" key="1">
    <source>
        <dbReference type="SAM" id="MobiDB-lite"/>
    </source>
</evidence>
<sequence length="146" mass="14122">MGLPHAAATSAKDAPSGRTPSAGFSGEEASDLVVDWGVLAFEAPFAFAPDEDGAGPPPATGEDVGAEEGFFGVGEVAAGGGDAFFSSPEAEGGIGAAGTSKGRASESGAKSCSVSPTPTPEELPEPGVLSGFVDPEEGGLPIRSAG</sequence>
<dbReference type="AlphaFoldDB" id="A0A2T5G6G8"/>
<feature type="region of interest" description="Disordered" evidence="1">
    <location>
        <begin position="1"/>
        <end position="27"/>
    </location>
</feature>